<gene>
    <name evidence="3" type="ORF">DWB77_01458</name>
</gene>
<dbReference type="AlphaFoldDB" id="A0A387H6C6"/>
<dbReference type="EMBL" id="CP032698">
    <property type="protein sequence ID" value="AYG79345.1"/>
    <property type="molecule type" value="Genomic_DNA"/>
</dbReference>
<dbReference type="PANTHER" id="PTHR37042">
    <property type="entry name" value="OUTER MEMBRANE PROTEIN RV1973"/>
    <property type="match status" value="1"/>
</dbReference>
<evidence type="ECO:0000313" key="4">
    <source>
        <dbReference type="Proteomes" id="UP000271554"/>
    </source>
</evidence>
<reference evidence="3 4" key="1">
    <citation type="submission" date="2018-10" db="EMBL/GenBank/DDBJ databases">
        <title>Relationship between Morphology and Antimicrobial Activity in Streptomyces.</title>
        <authorList>
            <person name="Kang H.J."/>
            <person name="Kim S.B."/>
        </authorList>
    </citation>
    <scope>NUCLEOTIDE SEQUENCE [LARGE SCALE GENOMIC DNA]</scope>
    <source>
        <strain evidence="3 4">BH38</strain>
    </source>
</reference>
<proteinExistence type="predicted"/>
<comment type="subcellular location">
    <subcellularLocation>
        <location evidence="1">Membrane</location>
    </subcellularLocation>
</comment>
<evidence type="ECO:0000256" key="2">
    <source>
        <dbReference type="ARBA" id="ARBA00023136"/>
    </source>
</evidence>
<keyword evidence="2" id="KW-0472">Membrane</keyword>
<sequence>MITLSRPRGTGRTLVVAALTVSALFAAFGGWRYLQARDDSSVAYATSRDAALAAGRTRIAALSTLDAAHPDATLRGWLDASTGPLRDELRRAGAGKPTTSARGEVTDAAVTQLDDRSGTAKLIATVRVRLTPAGGAATDDRKRLEAALERTEAGWKVKALSAVPVATP</sequence>
<protein>
    <recommendedName>
        <fullName evidence="5">Mce-associated membrane protein</fullName>
    </recommendedName>
</protein>
<dbReference type="RefSeq" id="WP_428985108.1">
    <property type="nucleotide sequence ID" value="NZ_CP032698.1"/>
</dbReference>
<keyword evidence="4" id="KW-1185">Reference proteome</keyword>
<evidence type="ECO:0000313" key="3">
    <source>
        <dbReference type="EMBL" id="AYG79345.1"/>
    </source>
</evidence>
<dbReference type="PANTHER" id="PTHR37042:SF4">
    <property type="entry name" value="OUTER MEMBRANE PROTEIN RV1973"/>
    <property type="match status" value="1"/>
</dbReference>
<dbReference type="GO" id="GO:0016020">
    <property type="term" value="C:membrane"/>
    <property type="evidence" value="ECO:0007669"/>
    <property type="project" value="UniProtKB-SubCell"/>
</dbReference>
<dbReference type="Proteomes" id="UP000271554">
    <property type="component" value="Chromosome"/>
</dbReference>
<name>A0A387H6C6_9ACTN</name>
<dbReference type="KEGG" id="shun:DWB77_01458"/>
<evidence type="ECO:0000256" key="1">
    <source>
        <dbReference type="ARBA" id="ARBA00004370"/>
    </source>
</evidence>
<accession>A0A387H6C6</accession>
<evidence type="ECO:0008006" key="5">
    <source>
        <dbReference type="Google" id="ProtNLM"/>
    </source>
</evidence>
<organism evidence="3 4">
    <name type="scientific">Streptomyces hundungensis</name>
    <dbReference type="NCBI Taxonomy" id="1077946"/>
    <lineage>
        <taxon>Bacteria</taxon>
        <taxon>Bacillati</taxon>
        <taxon>Actinomycetota</taxon>
        <taxon>Actinomycetes</taxon>
        <taxon>Kitasatosporales</taxon>
        <taxon>Streptomycetaceae</taxon>
        <taxon>Streptomyces</taxon>
    </lineage>
</organism>